<dbReference type="Pfam" id="PF11744">
    <property type="entry name" value="ALMT"/>
    <property type="match status" value="1"/>
</dbReference>
<sequence>MSYPKPPPSISWFSVTTALVTVVACGITIIPMYAPPTPDPWYLPMLLSGPGVALVAFLDLRTYTLQAISAAFSVFLGLGAGALVHYIYDVASGGKYSRVWAALVLYPYTIIPALGMPAAKCKLGDFTFATFATAFPYIPVGLYLQRPYAEAWVTELGVILGALSPSFVMLILAMFGLIPSPGLPMTKRLPFAAADFFDLLTGYFICARDHNNAIQAQADDFNEVCHAAAKQKIPARLSAVFWNMAGELFSLKDCLLTQELEPGIIAYVWKPLAADFSVLRSEVGIVLRKTARGVPEEADRDLNGRIASCEQLMVDVISDVNRRAAEGSISPPSTAAIVQFYYAVGAILYIAGLAEKYRCTAVADKEEEEKRKQEKRDQLLSPRVLLNIPLSLWKGIVAWIKKPFFYDIKEKSDILRRFIFPLRFSLTLFAIAFSMIVWGMHSENVRLHGFWAVIPVYVSFLPTAGASLLKGTRRICGTLLGGIAAVICILANPGNKAAFFCEMILVVFVGRLAQCNSRVGYAGYVFSLTWFMVGFSSLLMPETKEEMLFAALWRFVFTTCGVLITSFSSCFIFPEFAADKLDRASARMLGAVSDKLVSTLDSFYHQAKALVGNDGCSDDDEAPPPPMSDDREEFGVEGFQSMAERASLLDDAKMETIVFGKILLVHDVTRRVLENQKLLNQVLRDGLVLYSSLVMSAKHLHDPLASQTLSPLLGSIRELSKAIKTSADRIVSCLYDSGSTPGMLEHLPDDVHVKLQECAYNFGAFREEWIEDVMTGGNRLQGMRGTNAVRLYHTVYALAMFAERWNTLESRLHNRNAPVELVEAQLQQQQQQQPEPAQRALMVLRSRSNIVQQ</sequence>
<dbReference type="EMBL" id="JABANO010002929">
    <property type="protein sequence ID" value="KAF4757203.1"/>
    <property type="molecule type" value="Genomic_DNA"/>
</dbReference>
<evidence type="ECO:0008006" key="13">
    <source>
        <dbReference type="Google" id="ProtNLM"/>
    </source>
</evidence>
<dbReference type="PROSITE" id="PS51257">
    <property type="entry name" value="PROKAR_LIPOPROTEIN"/>
    <property type="match status" value="1"/>
</dbReference>
<feature type="transmembrane region" description="Helical" evidence="10">
    <location>
        <begin position="126"/>
        <end position="144"/>
    </location>
</feature>
<dbReference type="OMA" id="IVSCLYD"/>
<proteinExistence type="inferred from homology"/>
<evidence type="ECO:0000256" key="9">
    <source>
        <dbReference type="SAM" id="MobiDB-lite"/>
    </source>
</evidence>
<dbReference type="AlphaFoldDB" id="A0A7J6UJ40"/>
<evidence type="ECO:0000256" key="10">
    <source>
        <dbReference type="SAM" id="Phobius"/>
    </source>
</evidence>
<evidence type="ECO:0000313" key="12">
    <source>
        <dbReference type="Proteomes" id="UP000553632"/>
    </source>
</evidence>
<feature type="transmembrane region" description="Helical" evidence="10">
    <location>
        <begin position="100"/>
        <end position="119"/>
    </location>
</feature>
<keyword evidence="3" id="KW-0813">Transport</keyword>
<keyword evidence="5 10" id="KW-1133">Transmembrane helix</keyword>
<protein>
    <recommendedName>
        <fullName evidence="13">Aluminum-activated malate transporter 1</fullName>
    </recommendedName>
</protein>
<keyword evidence="7 10" id="KW-0472">Membrane</keyword>
<feature type="transmembrane region" description="Helical" evidence="10">
    <location>
        <begin position="521"/>
        <end position="540"/>
    </location>
</feature>
<dbReference type="GO" id="GO:0034220">
    <property type="term" value="P:monoatomic ion transmembrane transport"/>
    <property type="evidence" value="ECO:0007669"/>
    <property type="project" value="UniProtKB-KW"/>
</dbReference>
<accession>A0A7J6UJ40</accession>
<evidence type="ECO:0000256" key="4">
    <source>
        <dbReference type="ARBA" id="ARBA00022692"/>
    </source>
</evidence>
<feature type="transmembrane region" description="Helical" evidence="10">
    <location>
        <begin position="12"/>
        <end position="34"/>
    </location>
</feature>
<comment type="caution">
    <text evidence="11">The sequence shown here is derived from an EMBL/GenBank/DDBJ whole genome shotgun (WGS) entry which is preliminary data.</text>
</comment>
<dbReference type="GO" id="GO:0016020">
    <property type="term" value="C:membrane"/>
    <property type="evidence" value="ECO:0007669"/>
    <property type="project" value="UniProtKB-SubCell"/>
</dbReference>
<reference evidence="11 12" key="1">
    <citation type="submission" date="2020-04" db="EMBL/GenBank/DDBJ databases">
        <title>Perkinsus olseni comparative genomics.</title>
        <authorList>
            <person name="Bogema D.R."/>
        </authorList>
    </citation>
    <scope>NUCLEOTIDE SEQUENCE [LARGE SCALE GENOMIC DNA]</scope>
    <source>
        <strain evidence="11 12">ATCC PRA-207</strain>
    </source>
</reference>
<evidence type="ECO:0000256" key="3">
    <source>
        <dbReference type="ARBA" id="ARBA00022448"/>
    </source>
</evidence>
<dbReference type="GO" id="GO:0015743">
    <property type="term" value="P:malate transport"/>
    <property type="evidence" value="ECO:0007669"/>
    <property type="project" value="InterPro"/>
</dbReference>
<dbReference type="InterPro" id="IPR020966">
    <property type="entry name" value="ALMT"/>
</dbReference>
<evidence type="ECO:0000256" key="1">
    <source>
        <dbReference type="ARBA" id="ARBA00004141"/>
    </source>
</evidence>
<dbReference type="Proteomes" id="UP000553632">
    <property type="component" value="Unassembled WGS sequence"/>
</dbReference>
<keyword evidence="12" id="KW-1185">Reference proteome</keyword>
<keyword evidence="4 10" id="KW-0812">Transmembrane</keyword>
<comment type="subcellular location">
    <subcellularLocation>
        <location evidence="1">Membrane</location>
        <topology evidence="1">Multi-pass membrane protein</topology>
    </subcellularLocation>
</comment>
<feature type="transmembrane region" description="Helical" evidence="10">
    <location>
        <begin position="156"/>
        <end position="178"/>
    </location>
</feature>
<feature type="region of interest" description="Disordered" evidence="9">
    <location>
        <begin position="614"/>
        <end position="633"/>
    </location>
</feature>
<feature type="transmembrane region" description="Helical" evidence="10">
    <location>
        <begin position="552"/>
        <end position="573"/>
    </location>
</feature>
<gene>
    <name evidence="11" type="ORF">FOZ63_009835</name>
</gene>
<organism evidence="11 12">
    <name type="scientific">Perkinsus olseni</name>
    <name type="common">Perkinsus atlanticus</name>
    <dbReference type="NCBI Taxonomy" id="32597"/>
    <lineage>
        <taxon>Eukaryota</taxon>
        <taxon>Sar</taxon>
        <taxon>Alveolata</taxon>
        <taxon>Perkinsozoa</taxon>
        <taxon>Perkinsea</taxon>
        <taxon>Perkinsida</taxon>
        <taxon>Perkinsidae</taxon>
        <taxon>Perkinsus</taxon>
    </lineage>
</organism>
<keyword evidence="8" id="KW-0407">Ion channel</keyword>
<evidence type="ECO:0000256" key="6">
    <source>
        <dbReference type="ARBA" id="ARBA00023065"/>
    </source>
</evidence>
<evidence type="ECO:0000256" key="8">
    <source>
        <dbReference type="ARBA" id="ARBA00023303"/>
    </source>
</evidence>
<evidence type="ECO:0000313" key="11">
    <source>
        <dbReference type="EMBL" id="KAF4757203.1"/>
    </source>
</evidence>
<name>A0A7J6UJ40_PEROL</name>
<feature type="transmembrane region" description="Helical" evidence="10">
    <location>
        <begin position="67"/>
        <end position="88"/>
    </location>
</feature>
<feature type="transmembrane region" description="Helical" evidence="10">
    <location>
        <begin position="450"/>
        <end position="468"/>
    </location>
</feature>
<dbReference type="PANTHER" id="PTHR31086">
    <property type="entry name" value="ALUMINUM-ACTIVATED MALATE TRANSPORTER 10"/>
    <property type="match status" value="1"/>
</dbReference>
<comment type="similarity">
    <text evidence="2">Belongs to the aromatic acid exporter (TC 2.A.85) family.</text>
</comment>
<feature type="transmembrane region" description="Helical" evidence="10">
    <location>
        <begin position="418"/>
        <end position="438"/>
    </location>
</feature>
<keyword evidence="6" id="KW-0406">Ion transport</keyword>
<evidence type="ECO:0000256" key="2">
    <source>
        <dbReference type="ARBA" id="ARBA00007079"/>
    </source>
</evidence>
<evidence type="ECO:0000256" key="7">
    <source>
        <dbReference type="ARBA" id="ARBA00023136"/>
    </source>
</evidence>
<evidence type="ECO:0000256" key="5">
    <source>
        <dbReference type="ARBA" id="ARBA00022989"/>
    </source>
</evidence>